<organism evidence="2 3">
    <name type="scientific">Candidatus Amphirhobacter heronislandensis</name>
    <dbReference type="NCBI Taxonomy" id="1732024"/>
    <lineage>
        <taxon>Bacteria</taxon>
        <taxon>Pseudomonadati</taxon>
        <taxon>Pseudomonadota</taxon>
        <taxon>Gammaproteobacteria</taxon>
        <taxon>Candidatus Tethybacterales</taxon>
        <taxon>Candidatus Tethybacteraceae</taxon>
        <taxon>Candidatus Amphirhobacter</taxon>
    </lineage>
</organism>
<dbReference type="SUPFAM" id="SSF52540">
    <property type="entry name" value="P-loop containing nucleoside triphosphate hydrolases"/>
    <property type="match status" value="1"/>
</dbReference>
<evidence type="ECO:0000313" key="2">
    <source>
        <dbReference type="EMBL" id="MBF2734705.1"/>
    </source>
</evidence>
<reference evidence="2" key="1">
    <citation type="submission" date="2020-10" db="EMBL/GenBank/DDBJ databases">
        <title>An improved Amphimedon queenslandica hologenome assembly reveals how three proteobacterial symbionts can extend the metabolic phenotypic of their marine sponge host.</title>
        <authorList>
            <person name="Degnan B."/>
            <person name="Degnan S."/>
            <person name="Xiang X."/>
        </authorList>
    </citation>
    <scope>NUCLEOTIDE SEQUENCE</scope>
    <source>
        <strain evidence="2">AqS2</strain>
    </source>
</reference>
<accession>A0A930UB78</accession>
<gene>
    <name evidence="2" type="ORF">ISN26_01180</name>
</gene>
<dbReference type="GO" id="GO:0005524">
    <property type="term" value="F:ATP binding"/>
    <property type="evidence" value="ECO:0007669"/>
    <property type="project" value="UniProtKB-KW"/>
</dbReference>
<feature type="region of interest" description="Disordered" evidence="1">
    <location>
        <begin position="1"/>
        <end position="22"/>
    </location>
</feature>
<keyword evidence="2" id="KW-0067">ATP-binding</keyword>
<dbReference type="InterPro" id="IPR052026">
    <property type="entry name" value="ExeA_AAA_ATPase_DNA-bind"/>
</dbReference>
<dbReference type="PANTHER" id="PTHR35894:SF1">
    <property type="entry name" value="PHOSPHORIBULOKINASE _ URIDINE KINASE FAMILY"/>
    <property type="match status" value="1"/>
</dbReference>
<protein>
    <submittedName>
        <fullName evidence="2">ATP-binding protein</fullName>
    </submittedName>
</protein>
<comment type="caution">
    <text evidence="2">The sequence shown here is derived from an EMBL/GenBank/DDBJ whole genome shotgun (WGS) entry which is preliminary data.</text>
</comment>
<keyword evidence="3" id="KW-1185">Reference proteome</keyword>
<name>A0A930UB78_9GAMM</name>
<keyword evidence="2" id="KW-0547">Nucleotide-binding</keyword>
<evidence type="ECO:0000313" key="3">
    <source>
        <dbReference type="Proteomes" id="UP000604381"/>
    </source>
</evidence>
<sequence>MTIKADDNPFQPGAGHVPEPLLGRDKETELLTLVLNRLASPRAGFRGALAKTPYSPVRIVGPRGLGKTALLGWAEKQAKKRGIRCVSCEGLKSNEEGHTMHELLANVSIVPRLLQRLKGGKVDVPGKVGAGVELDQSRPGFASVAGLALWFKPLLLLLDEVQSYEMSLLREVLLGSQRLISDGYPLGLVLAGTPGLDSHLAKAEATFITRSKHIYINTLSDAATRAALQKPFEQEKITVAPEALEAMAAQTDNYPFFIQLVGGETWNELARSGRKEVDVELVGRIEKQAREGREEIYAEAFDRIANNNLLPQARQVMEAS</sequence>
<proteinExistence type="predicted"/>
<dbReference type="InterPro" id="IPR027417">
    <property type="entry name" value="P-loop_NTPase"/>
</dbReference>
<dbReference type="AlphaFoldDB" id="A0A930UB78"/>
<evidence type="ECO:0000256" key="1">
    <source>
        <dbReference type="SAM" id="MobiDB-lite"/>
    </source>
</evidence>
<dbReference type="Proteomes" id="UP000604381">
    <property type="component" value="Unassembled WGS sequence"/>
</dbReference>
<dbReference type="PANTHER" id="PTHR35894">
    <property type="entry name" value="GENERAL SECRETION PATHWAY PROTEIN A-RELATED"/>
    <property type="match status" value="1"/>
</dbReference>
<dbReference type="EMBL" id="JADHEI010000019">
    <property type="protein sequence ID" value="MBF2734705.1"/>
    <property type="molecule type" value="Genomic_DNA"/>
</dbReference>